<dbReference type="InterPro" id="IPR011060">
    <property type="entry name" value="RibuloseP-bd_barrel"/>
</dbReference>
<comment type="similarity">
    <text evidence="4">Belongs to the NanE family.</text>
</comment>
<keyword evidence="7" id="KW-0119">Carbohydrate metabolism</keyword>
<dbReference type="Gene3D" id="3.20.20.70">
    <property type="entry name" value="Aldolase class I"/>
    <property type="match status" value="1"/>
</dbReference>
<dbReference type="Pfam" id="PF04131">
    <property type="entry name" value="NanE"/>
    <property type="match status" value="1"/>
</dbReference>
<organism evidence="8 9">
    <name type="scientific">Glaciibacter psychrotolerans</name>
    <dbReference type="NCBI Taxonomy" id="670054"/>
    <lineage>
        <taxon>Bacteria</taxon>
        <taxon>Bacillati</taxon>
        <taxon>Actinomycetota</taxon>
        <taxon>Actinomycetes</taxon>
        <taxon>Micrococcales</taxon>
        <taxon>Microbacteriaceae</taxon>
        <taxon>Glaciibacter</taxon>
    </lineage>
</organism>
<dbReference type="GO" id="GO:0006053">
    <property type="term" value="P:N-acetylmannosamine catabolic process"/>
    <property type="evidence" value="ECO:0007669"/>
    <property type="project" value="TreeGrafter"/>
</dbReference>
<dbReference type="GO" id="GO:0005829">
    <property type="term" value="C:cytosol"/>
    <property type="evidence" value="ECO:0007669"/>
    <property type="project" value="TreeGrafter"/>
</dbReference>
<dbReference type="PANTHER" id="PTHR36204:SF1">
    <property type="entry name" value="N-ACETYLMANNOSAMINE-6-PHOSPHATE 2-EPIMERASE-RELATED"/>
    <property type="match status" value="1"/>
</dbReference>
<dbReference type="InterPro" id="IPR007260">
    <property type="entry name" value="NanE"/>
</dbReference>
<dbReference type="CDD" id="cd04729">
    <property type="entry name" value="NanE"/>
    <property type="match status" value="1"/>
</dbReference>
<dbReference type="RefSeq" id="WP_179578439.1">
    <property type="nucleotide sequence ID" value="NZ_JACCFM010000001.1"/>
</dbReference>
<keyword evidence="9" id="KW-1185">Reference proteome</keyword>
<protein>
    <recommendedName>
        <fullName evidence="5">N-acylglucosamine-6-phosphate 2-epimerase</fullName>
        <ecNumber evidence="5">5.1.3.9</ecNumber>
    </recommendedName>
</protein>
<evidence type="ECO:0000256" key="1">
    <source>
        <dbReference type="ARBA" id="ARBA00000056"/>
    </source>
</evidence>
<evidence type="ECO:0000256" key="7">
    <source>
        <dbReference type="ARBA" id="ARBA00023277"/>
    </source>
</evidence>
<proteinExistence type="inferred from homology"/>
<dbReference type="PANTHER" id="PTHR36204">
    <property type="entry name" value="N-ACETYLMANNOSAMINE-6-PHOSPHATE 2-EPIMERASE-RELATED"/>
    <property type="match status" value="1"/>
</dbReference>
<gene>
    <name evidence="8" type="ORF">HNR05_001512</name>
</gene>
<dbReference type="GO" id="GO:0047465">
    <property type="term" value="F:N-acylglucosamine-6-phosphate 2-epimerase activity"/>
    <property type="evidence" value="ECO:0007669"/>
    <property type="project" value="UniProtKB-EC"/>
</dbReference>
<dbReference type="NCBIfam" id="NF002231">
    <property type="entry name" value="PRK01130.1"/>
    <property type="match status" value="1"/>
</dbReference>
<comment type="catalytic activity">
    <reaction evidence="1">
        <text>an N-acyl-D-glucosamine 6-phosphate = an N-acyl-D-mannosamine 6-phosphate</text>
        <dbReference type="Rhea" id="RHEA:23932"/>
        <dbReference type="ChEBI" id="CHEBI:57599"/>
        <dbReference type="ChEBI" id="CHEBI:57666"/>
        <dbReference type="EC" id="5.1.3.9"/>
    </reaction>
</comment>
<evidence type="ECO:0000256" key="3">
    <source>
        <dbReference type="ARBA" id="ARBA00005081"/>
    </source>
</evidence>
<comment type="caution">
    <text evidence="8">The sequence shown here is derived from an EMBL/GenBank/DDBJ whole genome shotgun (WGS) entry which is preliminary data.</text>
</comment>
<evidence type="ECO:0000256" key="4">
    <source>
        <dbReference type="ARBA" id="ARBA00007439"/>
    </source>
</evidence>
<comment type="function">
    <text evidence="2">Converts N-acetylmannosamine-6-phosphate (ManNAc-6-P) to N-acetylglucosamine-6-phosphate (GlcNAc-6-P).</text>
</comment>
<comment type="pathway">
    <text evidence="3">Amino-sugar metabolism; N-acetylneuraminate degradation; D-fructose 6-phosphate from N-acetylneuraminate: step 3/5.</text>
</comment>
<evidence type="ECO:0000313" key="9">
    <source>
        <dbReference type="Proteomes" id="UP000537260"/>
    </source>
</evidence>
<dbReference type="SUPFAM" id="SSF51366">
    <property type="entry name" value="Ribulose-phoshate binding barrel"/>
    <property type="match status" value="1"/>
</dbReference>
<dbReference type="Proteomes" id="UP000537260">
    <property type="component" value="Unassembled WGS sequence"/>
</dbReference>
<evidence type="ECO:0000256" key="2">
    <source>
        <dbReference type="ARBA" id="ARBA00002147"/>
    </source>
</evidence>
<evidence type="ECO:0000256" key="5">
    <source>
        <dbReference type="ARBA" id="ARBA00013180"/>
    </source>
</evidence>
<evidence type="ECO:0000313" key="8">
    <source>
        <dbReference type="EMBL" id="NYJ19721.1"/>
    </source>
</evidence>
<name>A0A7Z0EDM0_9MICO</name>
<sequence>MSVIDQLRGGLIVSCQAPQESPLRSSALMARMAEAAILGGAVALRVNSPEDIAEIRAFTDLPIIGLHKVFGVRRNIITPTFELAAGLVEAGADIIAIDATDEVLGDSFELLRRVRTELGCSIMADVSTLDEGVRAWNVGVDIVGTTLSGYTPYTLPADDEQPDIQLVRDLRERDILVVAEGRYRAPEQLQDAFRAGAHAVVVGAAITDPVAIARRFAARTPRLTR</sequence>
<evidence type="ECO:0000256" key="6">
    <source>
        <dbReference type="ARBA" id="ARBA00023235"/>
    </source>
</evidence>
<dbReference type="InterPro" id="IPR013785">
    <property type="entry name" value="Aldolase_TIM"/>
</dbReference>
<dbReference type="EMBL" id="JACCFM010000001">
    <property type="protein sequence ID" value="NYJ19721.1"/>
    <property type="molecule type" value="Genomic_DNA"/>
</dbReference>
<dbReference type="AlphaFoldDB" id="A0A7Z0EDM0"/>
<keyword evidence="6 8" id="KW-0413">Isomerase</keyword>
<reference evidence="8 9" key="1">
    <citation type="submission" date="2020-07" db="EMBL/GenBank/DDBJ databases">
        <title>Sequencing the genomes of 1000 actinobacteria strains.</title>
        <authorList>
            <person name="Klenk H.-P."/>
        </authorList>
    </citation>
    <scope>NUCLEOTIDE SEQUENCE [LARGE SCALE GENOMIC DNA]</scope>
    <source>
        <strain evidence="8 9">LI1</strain>
    </source>
</reference>
<dbReference type="UniPathway" id="UPA00629">
    <property type="reaction ID" value="UER00682"/>
</dbReference>
<accession>A0A7Z0EDM0</accession>
<dbReference type="EC" id="5.1.3.9" evidence="5"/>
<dbReference type="GO" id="GO:0019262">
    <property type="term" value="P:N-acetylneuraminate catabolic process"/>
    <property type="evidence" value="ECO:0007669"/>
    <property type="project" value="UniProtKB-UniPathway"/>
</dbReference>